<dbReference type="EMBL" id="JAATIQ010000085">
    <property type="protein sequence ID" value="KAF4385411.1"/>
    <property type="molecule type" value="Genomic_DNA"/>
</dbReference>
<accession>A0A7J6GRI0</accession>
<comment type="caution">
    <text evidence="2">The sequence shown here is derived from an EMBL/GenBank/DDBJ whole genome shotgun (WGS) entry which is preliminary data.</text>
</comment>
<dbReference type="AlphaFoldDB" id="A0A7J6GRI0"/>
<reference evidence="2 3" key="1">
    <citation type="journal article" date="2020" name="bioRxiv">
        <title>Sequence and annotation of 42 cannabis genomes reveals extensive copy number variation in cannabinoid synthesis and pathogen resistance genes.</title>
        <authorList>
            <person name="Mckernan K.J."/>
            <person name="Helbert Y."/>
            <person name="Kane L.T."/>
            <person name="Ebling H."/>
            <person name="Zhang L."/>
            <person name="Liu B."/>
            <person name="Eaton Z."/>
            <person name="Mclaughlin S."/>
            <person name="Kingan S."/>
            <person name="Baybayan P."/>
            <person name="Concepcion G."/>
            <person name="Jordan M."/>
            <person name="Riva A."/>
            <person name="Barbazuk W."/>
            <person name="Harkins T."/>
        </authorList>
    </citation>
    <scope>NUCLEOTIDE SEQUENCE [LARGE SCALE GENOMIC DNA]</scope>
    <source>
        <strain evidence="3">cv. Jamaican Lion 4</strain>
        <tissue evidence="2">Leaf</tissue>
    </source>
</reference>
<organism evidence="2 3">
    <name type="scientific">Cannabis sativa</name>
    <name type="common">Hemp</name>
    <name type="synonym">Marijuana</name>
    <dbReference type="NCBI Taxonomy" id="3483"/>
    <lineage>
        <taxon>Eukaryota</taxon>
        <taxon>Viridiplantae</taxon>
        <taxon>Streptophyta</taxon>
        <taxon>Embryophyta</taxon>
        <taxon>Tracheophyta</taxon>
        <taxon>Spermatophyta</taxon>
        <taxon>Magnoliopsida</taxon>
        <taxon>eudicotyledons</taxon>
        <taxon>Gunneridae</taxon>
        <taxon>Pentapetalae</taxon>
        <taxon>rosids</taxon>
        <taxon>fabids</taxon>
        <taxon>Rosales</taxon>
        <taxon>Cannabaceae</taxon>
        <taxon>Cannabis</taxon>
    </lineage>
</organism>
<proteinExistence type="predicted"/>
<evidence type="ECO:0000313" key="2">
    <source>
        <dbReference type="EMBL" id="KAF4385411.1"/>
    </source>
</evidence>
<feature type="region of interest" description="Disordered" evidence="1">
    <location>
        <begin position="30"/>
        <end position="71"/>
    </location>
</feature>
<sequence length="113" mass="13056">MSGVRATTYAEVLEKALEAELCESRIQKDNTARWEARKASNGGGDNKRKLPSNQHNEADKRNKIGSNNYKGKKPYTRVFQNHPIINPNFFFISLILALRPYRRRYDLDGDNKE</sequence>
<name>A0A7J6GRI0_CANSA</name>
<dbReference type="Proteomes" id="UP000583929">
    <property type="component" value="Unassembled WGS sequence"/>
</dbReference>
<protein>
    <submittedName>
        <fullName evidence="2">Uncharacterized protein</fullName>
    </submittedName>
</protein>
<gene>
    <name evidence="2" type="ORF">G4B88_005743</name>
</gene>
<evidence type="ECO:0000256" key="1">
    <source>
        <dbReference type="SAM" id="MobiDB-lite"/>
    </source>
</evidence>
<keyword evidence="3" id="KW-1185">Reference proteome</keyword>
<evidence type="ECO:0000313" key="3">
    <source>
        <dbReference type="Proteomes" id="UP000583929"/>
    </source>
</evidence>